<dbReference type="PATRIC" id="fig|44252.3.peg.2884"/>
<evidence type="ECO:0000256" key="2">
    <source>
        <dbReference type="ARBA" id="ARBA00022603"/>
    </source>
</evidence>
<comment type="caution">
    <text evidence="5">The sequence shown here is derived from an EMBL/GenBank/DDBJ whole genome shotgun (WGS) entry which is preliminary data.</text>
</comment>
<dbReference type="HOGENOM" id="CLU_049344_6_0_9"/>
<name>A0A090ZEV6_PAEMA</name>
<dbReference type="AlphaFoldDB" id="A0A090ZEV6"/>
<dbReference type="PANTHER" id="PTHR44942">
    <property type="entry name" value="METHYLTRANSF_11 DOMAIN-CONTAINING PROTEIN"/>
    <property type="match status" value="1"/>
</dbReference>
<dbReference type="GO" id="GO:0008757">
    <property type="term" value="F:S-adenosylmethionine-dependent methyltransferase activity"/>
    <property type="evidence" value="ECO:0007669"/>
    <property type="project" value="InterPro"/>
</dbReference>
<dbReference type="InterPro" id="IPR051052">
    <property type="entry name" value="Diverse_substrate_MTase"/>
</dbReference>
<dbReference type="PANTHER" id="PTHR44942:SF4">
    <property type="entry name" value="METHYLTRANSFERASE TYPE 11 DOMAIN-CONTAINING PROTEIN"/>
    <property type="match status" value="1"/>
</dbReference>
<dbReference type="GO" id="GO:0032259">
    <property type="term" value="P:methylation"/>
    <property type="evidence" value="ECO:0007669"/>
    <property type="project" value="UniProtKB-KW"/>
</dbReference>
<dbReference type="Gene3D" id="3.40.50.150">
    <property type="entry name" value="Vaccinia Virus protein VP39"/>
    <property type="match status" value="1"/>
</dbReference>
<dbReference type="SUPFAM" id="SSF53335">
    <property type="entry name" value="S-adenosyl-L-methionine-dependent methyltransferases"/>
    <property type="match status" value="1"/>
</dbReference>
<dbReference type="Proteomes" id="UP000029278">
    <property type="component" value="Unassembled WGS sequence"/>
</dbReference>
<reference evidence="5 6" key="1">
    <citation type="submission" date="2014-04" db="EMBL/GenBank/DDBJ databases">
        <authorList>
            <person name="Bishop-Lilly K.A."/>
            <person name="Broomall S.M."/>
            <person name="Chain P.S."/>
            <person name="Chertkov O."/>
            <person name="Coyne S.R."/>
            <person name="Daligault H.E."/>
            <person name="Davenport K.W."/>
            <person name="Erkkila T."/>
            <person name="Frey K.G."/>
            <person name="Gibbons H.S."/>
            <person name="Gu W."/>
            <person name="Jaissle J."/>
            <person name="Johnson S.L."/>
            <person name="Koroleva G.I."/>
            <person name="Ladner J.T."/>
            <person name="Lo C.-C."/>
            <person name="Minogue T.D."/>
            <person name="Munk C."/>
            <person name="Palacios G.F."/>
            <person name="Redden C.L."/>
            <person name="Rosenzweig C.N."/>
            <person name="Scholz M.B."/>
            <person name="Teshima H."/>
            <person name="Xu Y."/>
        </authorList>
    </citation>
    <scope>NUCLEOTIDE SEQUENCE [LARGE SCALE GENOMIC DNA]</scope>
    <source>
        <strain evidence="5 6">8244</strain>
    </source>
</reference>
<gene>
    <name evidence="5" type="ORF">DJ90_4966</name>
</gene>
<dbReference type="STRING" id="44252.DJ90_4966"/>
<dbReference type="CDD" id="cd02440">
    <property type="entry name" value="AdoMet_MTases"/>
    <property type="match status" value="1"/>
</dbReference>
<evidence type="ECO:0000259" key="4">
    <source>
        <dbReference type="Pfam" id="PF08241"/>
    </source>
</evidence>
<keyword evidence="2 5" id="KW-0489">Methyltransferase</keyword>
<evidence type="ECO:0000256" key="1">
    <source>
        <dbReference type="ARBA" id="ARBA00008361"/>
    </source>
</evidence>
<feature type="domain" description="Methyltransferase type 11" evidence="4">
    <location>
        <begin position="48"/>
        <end position="142"/>
    </location>
</feature>
<dbReference type="GeneID" id="77007318"/>
<keyword evidence="6" id="KW-1185">Reference proteome</keyword>
<evidence type="ECO:0000313" key="5">
    <source>
        <dbReference type="EMBL" id="KFN08760.1"/>
    </source>
</evidence>
<evidence type="ECO:0000313" key="6">
    <source>
        <dbReference type="Proteomes" id="UP000029278"/>
    </source>
</evidence>
<keyword evidence="3 5" id="KW-0808">Transferase</keyword>
<sequence>MTGQIRQNNVDRFNGFGTLYDQSRPQAPEEVAKILTMYLGRAPEHVADVGCGTGLSTMIWLKHAERVIGIEPNDDMREVALSRLRETGAQEKLTFVQGLSDQLPLESASVDIVTCSQSFHWMEPQPTLREFARVLRPGGVFAAYDCDWPPAIAPELEQAYERLIDFADQRASELAESGKQAYKCPKDKHLQQIRESGWFHFSREIVFHHWESCDACRYANLAFSQGSLQTALKLGDGEVAAAAERFRNEAIQAFGGETREILLSYRMRLGVK</sequence>
<dbReference type="EMBL" id="JMQA01000026">
    <property type="protein sequence ID" value="KFN08760.1"/>
    <property type="molecule type" value="Genomic_DNA"/>
</dbReference>
<protein>
    <submittedName>
        <fullName evidence="5">UbiE/COQ5 methyltransferase family protein</fullName>
    </submittedName>
</protein>
<dbReference type="RefSeq" id="WP_036623094.1">
    <property type="nucleotide sequence ID" value="NZ_BGML01000003.1"/>
</dbReference>
<evidence type="ECO:0000256" key="3">
    <source>
        <dbReference type="ARBA" id="ARBA00022679"/>
    </source>
</evidence>
<comment type="similarity">
    <text evidence="1">Belongs to the methyltransferase superfamily.</text>
</comment>
<organism evidence="5 6">
    <name type="scientific">Paenibacillus macerans</name>
    <name type="common">Bacillus macerans</name>
    <dbReference type="NCBI Taxonomy" id="44252"/>
    <lineage>
        <taxon>Bacteria</taxon>
        <taxon>Bacillati</taxon>
        <taxon>Bacillota</taxon>
        <taxon>Bacilli</taxon>
        <taxon>Bacillales</taxon>
        <taxon>Paenibacillaceae</taxon>
        <taxon>Paenibacillus</taxon>
    </lineage>
</organism>
<proteinExistence type="inferred from homology"/>
<dbReference type="InterPro" id="IPR013216">
    <property type="entry name" value="Methyltransf_11"/>
</dbReference>
<dbReference type="OrthoDB" id="9797252at2"/>
<dbReference type="Pfam" id="PF08241">
    <property type="entry name" value="Methyltransf_11"/>
    <property type="match status" value="1"/>
</dbReference>
<accession>A0A090ZEV6</accession>
<dbReference type="InterPro" id="IPR029063">
    <property type="entry name" value="SAM-dependent_MTases_sf"/>
</dbReference>